<gene>
    <name evidence="3" type="ORF">Pdsh_07780</name>
    <name evidence="2" type="ORF">Pyrde_0245</name>
</gene>
<keyword evidence="5" id="KW-1185">Reference proteome</keyword>
<dbReference type="KEGG" id="pdl:Pyrde_0245"/>
<name>A0A0P0N2P1_9CREN</name>
<dbReference type="Proteomes" id="UP000196694">
    <property type="component" value="Unassembled WGS sequence"/>
</dbReference>
<dbReference type="AlphaFoldDB" id="A0A0P0N2P1"/>
<protein>
    <submittedName>
        <fullName evidence="2">Uncharacterized protein</fullName>
    </submittedName>
</protein>
<dbReference type="GeneID" id="26098572"/>
<proteinExistence type="predicted"/>
<sequence length="103" mass="11574">MEMDRSEAVAELATEAWSYVSEACRSPRLRSICERLEDVLAAALDEAREIELAPYIPRPPVAVEAAARELEQAAREAEEMGLREEASLFWEAARRLAMLARIV</sequence>
<accession>A0A0P0N2P1</accession>
<dbReference type="EMBL" id="CP013011">
    <property type="protein sequence ID" value="ALL00295.1"/>
    <property type="molecule type" value="Genomic_DNA"/>
</dbReference>
<evidence type="ECO:0000313" key="3">
    <source>
        <dbReference type="EMBL" id="OWJ54365.1"/>
    </source>
</evidence>
<feature type="coiled-coil region" evidence="1">
    <location>
        <begin position="33"/>
        <end position="83"/>
    </location>
</feature>
<evidence type="ECO:0000313" key="4">
    <source>
        <dbReference type="Proteomes" id="UP000058613"/>
    </source>
</evidence>
<evidence type="ECO:0000256" key="1">
    <source>
        <dbReference type="SAM" id="Coils"/>
    </source>
</evidence>
<dbReference type="Proteomes" id="UP000058613">
    <property type="component" value="Chromosome"/>
</dbReference>
<dbReference type="EMBL" id="NCQP01000006">
    <property type="protein sequence ID" value="OWJ54365.1"/>
    <property type="molecule type" value="Genomic_DNA"/>
</dbReference>
<keyword evidence="1" id="KW-0175">Coiled coil</keyword>
<reference evidence="2 4" key="1">
    <citation type="submission" date="2015-10" db="EMBL/GenBank/DDBJ databases">
        <title>Complete genome sequence of hyperthermophilic archaeon Pyrodictium delaneyi Su06.</title>
        <authorList>
            <person name="Jung J.-H."/>
            <person name="Lin J."/>
            <person name="Holden J.F."/>
            <person name="Park C.-S."/>
        </authorList>
    </citation>
    <scope>NUCLEOTIDE SEQUENCE [LARGE SCALE GENOMIC DNA]</scope>
    <source>
        <strain evidence="2 4">Su06</strain>
    </source>
</reference>
<reference evidence="3 5" key="2">
    <citation type="submission" date="2017-05" db="EMBL/GenBank/DDBJ databases">
        <title>The draft genome of the hyperthermophilic archaeon 'Pyrodictium delaneyi strain Hulk', an iron and nitrate reducer, reveals the capacity for sulfate reduction.</title>
        <authorList>
            <person name="Demey L.M."/>
            <person name="Miller C."/>
            <person name="Manzella M."/>
            <person name="Reguera G."/>
            <person name="Kashefi K."/>
        </authorList>
    </citation>
    <scope>NUCLEOTIDE SEQUENCE [LARGE SCALE GENOMIC DNA]</scope>
    <source>
        <strain evidence="3 5">Hulk</strain>
    </source>
</reference>
<evidence type="ECO:0000313" key="5">
    <source>
        <dbReference type="Proteomes" id="UP000196694"/>
    </source>
</evidence>
<dbReference type="RefSeq" id="WP_055407524.1">
    <property type="nucleotide sequence ID" value="NZ_CP013011.1"/>
</dbReference>
<organism evidence="2 4">
    <name type="scientific">Pyrodictium delaneyi</name>
    <dbReference type="NCBI Taxonomy" id="1273541"/>
    <lineage>
        <taxon>Archaea</taxon>
        <taxon>Thermoproteota</taxon>
        <taxon>Thermoprotei</taxon>
        <taxon>Desulfurococcales</taxon>
        <taxon>Pyrodictiaceae</taxon>
        <taxon>Pyrodictium</taxon>
    </lineage>
</organism>
<evidence type="ECO:0000313" key="2">
    <source>
        <dbReference type="EMBL" id="ALL00295.1"/>
    </source>
</evidence>